<protein>
    <submittedName>
        <fullName evidence="1">Tumor necrosis factor receptor superfamily member</fullName>
    </submittedName>
</protein>
<sequence length="78" mass="9054">MTGEFGIKPCEVDKIHRNISKWDSKTVTASSDMHEEDRRLCSSANFRLILLYCTVYSELVWQLGLKWHDPLPPELCSQ</sequence>
<proteinExistence type="predicted"/>
<organism evidence="1 2">
    <name type="scientific">Trichinella spiralis</name>
    <name type="common">Trichina worm</name>
    <dbReference type="NCBI Taxonomy" id="6334"/>
    <lineage>
        <taxon>Eukaryota</taxon>
        <taxon>Metazoa</taxon>
        <taxon>Ecdysozoa</taxon>
        <taxon>Nematoda</taxon>
        <taxon>Enoplea</taxon>
        <taxon>Dorylaimia</taxon>
        <taxon>Trichinellida</taxon>
        <taxon>Trichinellidae</taxon>
        <taxon>Trichinella</taxon>
    </lineage>
</organism>
<evidence type="ECO:0000313" key="2">
    <source>
        <dbReference type="Proteomes" id="UP001558632"/>
    </source>
</evidence>
<dbReference type="EMBL" id="JBEUSY010000410">
    <property type="protein sequence ID" value="KAL1234514.1"/>
    <property type="molecule type" value="Genomic_DNA"/>
</dbReference>
<accession>A0ABR3KD42</accession>
<dbReference type="Proteomes" id="UP001558632">
    <property type="component" value="Unassembled WGS sequence"/>
</dbReference>
<reference evidence="1 2" key="1">
    <citation type="submission" date="2024-07" db="EMBL/GenBank/DDBJ databases">
        <title>Enhanced genomic and transcriptomic resources for Trichinella pseudospiralis and T. spiralis underpin the discovery of pronounced molecular differences between stages and species.</title>
        <authorList>
            <person name="Pasi K.K."/>
            <person name="La Rosa G."/>
            <person name="Gomez-Morales M.A."/>
            <person name="Tosini F."/>
            <person name="Sumanam S."/>
            <person name="Young N.D."/>
            <person name="Chang B.C."/>
            <person name="Robin G.B."/>
        </authorList>
    </citation>
    <scope>NUCLEOTIDE SEQUENCE [LARGE SCALE GENOMIC DNA]</scope>
    <source>
        <strain evidence="1">ISS534</strain>
    </source>
</reference>
<keyword evidence="1" id="KW-0675">Receptor</keyword>
<comment type="caution">
    <text evidence="1">The sequence shown here is derived from an EMBL/GenBank/DDBJ whole genome shotgun (WGS) entry which is preliminary data.</text>
</comment>
<keyword evidence="2" id="KW-1185">Reference proteome</keyword>
<name>A0ABR3KD42_TRISP</name>
<evidence type="ECO:0000313" key="1">
    <source>
        <dbReference type="EMBL" id="KAL1234514.1"/>
    </source>
</evidence>
<gene>
    <name evidence="1" type="ORF">TSPI_04952</name>
</gene>